<accession>A0A8H4ATN6</accession>
<name>A0A8H4ATN6_GIGMA</name>
<organism evidence="1 2">
    <name type="scientific">Gigaspora margarita</name>
    <dbReference type="NCBI Taxonomy" id="4874"/>
    <lineage>
        <taxon>Eukaryota</taxon>
        <taxon>Fungi</taxon>
        <taxon>Fungi incertae sedis</taxon>
        <taxon>Mucoromycota</taxon>
        <taxon>Glomeromycotina</taxon>
        <taxon>Glomeromycetes</taxon>
        <taxon>Diversisporales</taxon>
        <taxon>Gigasporaceae</taxon>
        <taxon>Gigaspora</taxon>
    </lineage>
</organism>
<protein>
    <submittedName>
        <fullName evidence="1">Uncharacterized protein</fullName>
    </submittedName>
</protein>
<sequence>MDFASSIVKKEDTNWRPLILNVQCVQAPLTEVPSVLSLYPFDIISPGGSILSIGYEILAEDRTHKGRHMWNILDALLGTNATPSSIMTAQGVVISKEYGIKSAKNSQDQIVLLRIASPIMLQLLCKYPDLLAVDSTSCRNGLNFPNTVFIVRSDKPHGRVAATFISDKETITVANAMFERDPYLVTARKHFPNTQILCDWHEANALKE</sequence>
<dbReference type="OrthoDB" id="2422246at2759"/>
<evidence type="ECO:0000313" key="2">
    <source>
        <dbReference type="Proteomes" id="UP000439903"/>
    </source>
</evidence>
<reference evidence="1 2" key="1">
    <citation type="journal article" date="2019" name="Environ. Microbiol.">
        <title>At the nexus of three kingdoms: the genome of the mycorrhizal fungus Gigaspora margarita provides insights into plant, endobacterial and fungal interactions.</title>
        <authorList>
            <person name="Venice F."/>
            <person name="Ghignone S."/>
            <person name="Salvioli di Fossalunga A."/>
            <person name="Amselem J."/>
            <person name="Novero M."/>
            <person name="Xianan X."/>
            <person name="Sedzielewska Toro K."/>
            <person name="Morin E."/>
            <person name="Lipzen A."/>
            <person name="Grigoriev I.V."/>
            <person name="Henrissat B."/>
            <person name="Martin F.M."/>
            <person name="Bonfante P."/>
        </authorList>
    </citation>
    <scope>NUCLEOTIDE SEQUENCE [LARGE SCALE GENOMIC DNA]</scope>
    <source>
        <strain evidence="1 2">BEG34</strain>
    </source>
</reference>
<dbReference type="AlphaFoldDB" id="A0A8H4ATN6"/>
<keyword evidence="2" id="KW-1185">Reference proteome</keyword>
<dbReference type="Proteomes" id="UP000439903">
    <property type="component" value="Unassembled WGS sequence"/>
</dbReference>
<gene>
    <name evidence="1" type="ORF">F8M41_011838</name>
</gene>
<proteinExistence type="predicted"/>
<comment type="caution">
    <text evidence="1">The sequence shown here is derived from an EMBL/GenBank/DDBJ whole genome shotgun (WGS) entry which is preliminary data.</text>
</comment>
<dbReference type="EMBL" id="WTPW01000242">
    <property type="protein sequence ID" value="KAF0531641.1"/>
    <property type="molecule type" value="Genomic_DNA"/>
</dbReference>
<evidence type="ECO:0000313" key="1">
    <source>
        <dbReference type="EMBL" id="KAF0531641.1"/>
    </source>
</evidence>